<dbReference type="Pfam" id="PF00069">
    <property type="entry name" value="Pkinase"/>
    <property type="match status" value="1"/>
</dbReference>
<evidence type="ECO:0000256" key="8">
    <source>
        <dbReference type="RuleBase" id="RU000304"/>
    </source>
</evidence>
<dbReference type="PANTHER" id="PTHR24055">
    <property type="entry name" value="MITOGEN-ACTIVATED PROTEIN KINASE"/>
    <property type="match status" value="1"/>
</dbReference>
<feature type="binding site" evidence="7">
    <location>
        <position position="99"/>
    </location>
    <ligand>
        <name>ATP</name>
        <dbReference type="ChEBI" id="CHEBI:30616"/>
    </ligand>
</feature>
<comment type="similarity">
    <text evidence="9">Belongs to the protein kinase superfamily. Ser/Thr protein kinase family. MAP kinase subfamily.</text>
</comment>
<evidence type="ECO:0000256" key="4">
    <source>
        <dbReference type="ARBA" id="ARBA00022741"/>
    </source>
</evidence>
<dbReference type="InterPro" id="IPR050117">
    <property type="entry name" value="MAPK"/>
</dbReference>
<dbReference type="STRING" id="3469.A0A4Y7K5M0"/>
<feature type="region of interest" description="Disordered" evidence="10">
    <location>
        <begin position="1"/>
        <end position="43"/>
    </location>
</feature>
<evidence type="ECO:0000256" key="2">
    <source>
        <dbReference type="ARBA" id="ARBA00022527"/>
    </source>
</evidence>
<dbReference type="PROSITE" id="PS00108">
    <property type="entry name" value="PROTEIN_KINASE_ST"/>
    <property type="match status" value="1"/>
</dbReference>
<comment type="cofactor">
    <cofactor evidence="9">
        <name>Mg(2+)</name>
        <dbReference type="ChEBI" id="CHEBI:18420"/>
    </cofactor>
</comment>
<sequence length="396" mass="44504">MDGTQEAAATDTVMGEAPSGVTAGEGPQPPSASEGGGGMENIPATLSHGGKFIQYNIFGNIFEVTAKYKPPIMPIGKGAYGIVCSALNSETSEQVAIKKIANAFDNKIDAKRTLREIKLLRHMDHENVVAIRDIIPPPDRGAFNDVYIAYELMDTDLHQIIRSNQALSEEHCQILRGLKYIHSANVLHRDLKPSNLLLNANCDLKICDFGLARITSETDFMTEYVVTRWYRAPELLLNSSEYTAAIDVWSVGCIFMELMDRKPLFPGRDHVHQLRLLLELIGTPSEADLGFVNDNAKRYIRQLPRHTRQSLTEKFPHVHPSAIDLVEKMLTFDPRVRITVEDALAHPYLATLHDISDEPVCMTPFNFDFEQHALSEEQMKELIYREALAFNPEYQP</sequence>
<dbReference type="PROSITE" id="PS01351">
    <property type="entry name" value="MAPK"/>
    <property type="match status" value="1"/>
</dbReference>
<gene>
    <name evidence="12" type="ORF">C5167_011328</name>
</gene>
<feature type="domain" description="Protein kinase" evidence="11">
    <location>
        <begin position="69"/>
        <end position="349"/>
    </location>
</feature>
<comment type="similarity">
    <text evidence="1">Belongs to the protein kinase superfamily. CMGC Ser/Thr protein kinase family. MAP kinase subfamily.</text>
</comment>
<dbReference type="EC" id="2.7.11.24" evidence="9"/>
<proteinExistence type="inferred from homology"/>
<evidence type="ECO:0000256" key="5">
    <source>
        <dbReference type="ARBA" id="ARBA00022777"/>
    </source>
</evidence>
<dbReference type="PROSITE" id="PS50011">
    <property type="entry name" value="PROTEIN_KINASE_DOM"/>
    <property type="match status" value="1"/>
</dbReference>
<evidence type="ECO:0000256" key="9">
    <source>
        <dbReference type="RuleBase" id="RU361165"/>
    </source>
</evidence>
<name>A0A4Y7K5M0_PAPSO</name>
<dbReference type="OMA" id="CYFLYQM"/>
<dbReference type="CDD" id="cd07858">
    <property type="entry name" value="STKc_TEY_MAPK"/>
    <property type="match status" value="1"/>
</dbReference>
<dbReference type="Proteomes" id="UP000316621">
    <property type="component" value="Chromosome 6"/>
</dbReference>
<evidence type="ECO:0000256" key="1">
    <source>
        <dbReference type="ARBA" id="ARBA00008832"/>
    </source>
</evidence>
<keyword evidence="9" id="KW-0460">Magnesium</keyword>
<evidence type="ECO:0000256" key="7">
    <source>
        <dbReference type="PROSITE-ProRule" id="PRU10141"/>
    </source>
</evidence>
<keyword evidence="4 7" id="KW-0547">Nucleotide-binding</keyword>
<dbReference type="GO" id="GO:0005524">
    <property type="term" value="F:ATP binding"/>
    <property type="evidence" value="ECO:0007669"/>
    <property type="project" value="UniProtKB-UniRule"/>
</dbReference>
<keyword evidence="2 8" id="KW-0723">Serine/threonine-protein kinase</keyword>
<organism evidence="12 13">
    <name type="scientific">Papaver somniferum</name>
    <name type="common">Opium poppy</name>
    <dbReference type="NCBI Taxonomy" id="3469"/>
    <lineage>
        <taxon>Eukaryota</taxon>
        <taxon>Viridiplantae</taxon>
        <taxon>Streptophyta</taxon>
        <taxon>Embryophyta</taxon>
        <taxon>Tracheophyta</taxon>
        <taxon>Spermatophyta</taxon>
        <taxon>Magnoliopsida</taxon>
        <taxon>Ranunculales</taxon>
        <taxon>Papaveraceae</taxon>
        <taxon>Papaveroideae</taxon>
        <taxon>Papaver</taxon>
    </lineage>
</organism>
<keyword evidence="5 9" id="KW-0418">Kinase</keyword>
<evidence type="ECO:0000256" key="3">
    <source>
        <dbReference type="ARBA" id="ARBA00022679"/>
    </source>
</evidence>
<evidence type="ECO:0000256" key="6">
    <source>
        <dbReference type="ARBA" id="ARBA00022840"/>
    </source>
</evidence>
<evidence type="ECO:0000313" key="12">
    <source>
        <dbReference type="EMBL" id="RZC67642.1"/>
    </source>
</evidence>
<dbReference type="GO" id="GO:0004707">
    <property type="term" value="F:MAP kinase activity"/>
    <property type="evidence" value="ECO:0007669"/>
    <property type="project" value="UniProtKB-EC"/>
</dbReference>
<dbReference type="SUPFAM" id="SSF56112">
    <property type="entry name" value="Protein kinase-like (PK-like)"/>
    <property type="match status" value="1"/>
</dbReference>
<evidence type="ECO:0000313" key="13">
    <source>
        <dbReference type="Proteomes" id="UP000316621"/>
    </source>
</evidence>
<evidence type="ECO:0000259" key="11">
    <source>
        <dbReference type="PROSITE" id="PS50011"/>
    </source>
</evidence>
<protein>
    <recommendedName>
        <fullName evidence="9">Mitogen-activated protein kinase</fullName>
        <ecNumber evidence="9">2.7.11.24</ecNumber>
    </recommendedName>
</protein>
<dbReference type="Gramene" id="RZC67642">
    <property type="protein sequence ID" value="RZC67642"/>
    <property type="gene ID" value="C5167_011328"/>
</dbReference>
<dbReference type="InterPro" id="IPR003527">
    <property type="entry name" value="MAP_kinase_CS"/>
</dbReference>
<evidence type="ECO:0000256" key="10">
    <source>
        <dbReference type="SAM" id="MobiDB-lite"/>
    </source>
</evidence>
<dbReference type="FunFam" id="1.10.510.10:FF:000013">
    <property type="entry name" value="Mitogen-activated protein kinase"/>
    <property type="match status" value="1"/>
</dbReference>
<dbReference type="Gene3D" id="3.30.200.20">
    <property type="entry name" value="Phosphorylase Kinase, domain 1"/>
    <property type="match status" value="1"/>
</dbReference>
<dbReference type="InterPro" id="IPR008271">
    <property type="entry name" value="Ser/Thr_kinase_AS"/>
</dbReference>
<dbReference type="Gene3D" id="1.10.510.10">
    <property type="entry name" value="Transferase(Phosphotransferase) domain 1"/>
    <property type="match status" value="1"/>
</dbReference>
<dbReference type="InterPro" id="IPR000719">
    <property type="entry name" value="Prot_kinase_dom"/>
</dbReference>
<dbReference type="AlphaFoldDB" id="A0A4Y7K5M0"/>
<comment type="activity regulation">
    <text evidence="9">Activated by threonine and tyrosine phosphorylation.</text>
</comment>
<dbReference type="FunFam" id="3.30.200.20:FF:000046">
    <property type="entry name" value="Mitogen-activated protein kinase"/>
    <property type="match status" value="1"/>
</dbReference>
<accession>A0A4Y7K5M0</accession>
<reference evidence="12 13" key="1">
    <citation type="journal article" date="2018" name="Science">
        <title>The opium poppy genome and morphinan production.</title>
        <authorList>
            <person name="Guo L."/>
            <person name="Winzer T."/>
            <person name="Yang X."/>
            <person name="Li Y."/>
            <person name="Ning Z."/>
            <person name="He Z."/>
            <person name="Teodor R."/>
            <person name="Lu Y."/>
            <person name="Bowser T.A."/>
            <person name="Graham I.A."/>
            <person name="Ye K."/>
        </authorList>
    </citation>
    <scope>NUCLEOTIDE SEQUENCE [LARGE SCALE GENOMIC DNA]</scope>
    <source>
        <strain evidence="13">cv. HN1</strain>
        <tissue evidence="12">Leaves</tissue>
    </source>
</reference>
<dbReference type="InterPro" id="IPR017441">
    <property type="entry name" value="Protein_kinase_ATP_BS"/>
</dbReference>
<dbReference type="SMART" id="SM00220">
    <property type="entry name" value="S_TKc"/>
    <property type="match status" value="1"/>
</dbReference>
<comment type="catalytic activity">
    <reaction evidence="9">
        <text>L-threonyl-[protein] + ATP = O-phospho-L-threonyl-[protein] + ADP + H(+)</text>
        <dbReference type="Rhea" id="RHEA:46608"/>
        <dbReference type="Rhea" id="RHEA-COMP:11060"/>
        <dbReference type="Rhea" id="RHEA-COMP:11605"/>
        <dbReference type="ChEBI" id="CHEBI:15378"/>
        <dbReference type="ChEBI" id="CHEBI:30013"/>
        <dbReference type="ChEBI" id="CHEBI:30616"/>
        <dbReference type="ChEBI" id="CHEBI:61977"/>
        <dbReference type="ChEBI" id="CHEBI:456216"/>
        <dbReference type="EC" id="2.7.11.24"/>
    </reaction>
</comment>
<keyword evidence="6 7" id="KW-0067">ATP-binding</keyword>
<dbReference type="InterPro" id="IPR011009">
    <property type="entry name" value="Kinase-like_dom_sf"/>
</dbReference>
<keyword evidence="13" id="KW-1185">Reference proteome</keyword>
<dbReference type="PROSITE" id="PS00107">
    <property type="entry name" value="PROTEIN_KINASE_ATP"/>
    <property type="match status" value="1"/>
</dbReference>
<dbReference type="EMBL" id="CM010720">
    <property type="protein sequence ID" value="RZC67642.1"/>
    <property type="molecule type" value="Genomic_DNA"/>
</dbReference>
<keyword evidence="3 9" id="KW-0808">Transferase</keyword>